<comment type="caution">
    <text evidence="2">The sequence shown here is derived from an EMBL/GenBank/DDBJ whole genome shotgun (WGS) entry which is preliminary data.</text>
</comment>
<dbReference type="InterPro" id="IPR033403">
    <property type="entry name" value="DUF5110"/>
</dbReference>
<keyword evidence="3" id="KW-1185">Reference proteome</keyword>
<evidence type="ECO:0000259" key="1">
    <source>
        <dbReference type="Pfam" id="PF17137"/>
    </source>
</evidence>
<reference evidence="2 3" key="2">
    <citation type="submission" date="2020-03" db="EMBL/GenBank/DDBJ databases">
        <authorList>
            <person name="Ichikawa N."/>
            <person name="Kimura A."/>
            <person name="Kitahashi Y."/>
            <person name="Uohara A."/>
        </authorList>
    </citation>
    <scope>NUCLEOTIDE SEQUENCE [LARGE SCALE GENOMIC DNA]</scope>
    <source>
        <strain evidence="2 3">NBRC 108638</strain>
    </source>
</reference>
<dbReference type="AlphaFoldDB" id="A0A6V8LG79"/>
<dbReference type="EMBL" id="BLPG01000001">
    <property type="protein sequence ID" value="GFJ93841.1"/>
    <property type="molecule type" value="Genomic_DNA"/>
</dbReference>
<protein>
    <recommendedName>
        <fullName evidence="1">DUF5110 domain-containing protein</fullName>
    </recommendedName>
</protein>
<evidence type="ECO:0000313" key="3">
    <source>
        <dbReference type="Proteomes" id="UP000482960"/>
    </source>
</evidence>
<feature type="domain" description="DUF5110" evidence="1">
    <location>
        <begin position="28"/>
        <end position="82"/>
    </location>
</feature>
<dbReference type="Pfam" id="PF17137">
    <property type="entry name" value="DUF5110"/>
    <property type="match status" value="1"/>
</dbReference>
<accession>A0A6V8LG79</accession>
<evidence type="ECO:0000313" key="2">
    <source>
        <dbReference type="EMBL" id="GFJ93841.1"/>
    </source>
</evidence>
<sequence length="138" mass="15384">MVDVPLDTVPVYVRAGSVIPRLGEDRSLELWVYPGADRACWLYDDDGESYDYEGGAYRRVKVTYTDADRCVHLAAAEGDGVRQPGRRRQWLVDGTIVRFVSPDGRPLRTADGERASLRYEGREVAVYLDAGLGYLGTP</sequence>
<gene>
    <name evidence="2" type="ORF">Prum_074830</name>
</gene>
<name>A0A6V8LG79_9ACTN</name>
<dbReference type="Proteomes" id="UP000482960">
    <property type="component" value="Unassembled WGS sequence"/>
</dbReference>
<dbReference type="InterPro" id="IPR013780">
    <property type="entry name" value="Glyco_hydro_b"/>
</dbReference>
<organism evidence="2 3">
    <name type="scientific">Phytohabitans rumicis</name>
    <dbReference type="NCBI Taxonomy" id="1076125"/>
    <lineage>
        <taxon>Bacteria</taxon>
        <taxon>Bacillati</taxon>
        <taxon>Actinomycetota</taxon>
        <taxon>Actinomycetes</taxon>
        <taxon>Micromonosporales</taxon>
        <taxon>Micromonosporaceae</taxon>
    </lineage>
</organism>
<dbReference type="RefSeq" id="WP_173080676.1">
    <property type="nucleotide sequence ID" value="NZ_BAABJB010000001.1"/>
</dbReference>
<proteinExistence type="predicted"/>
<dbReference type="Gene3D" id="2.60.40.1180">
    <property type="entry name" value="Golgi alpha-mannosidase II"/>
    <property type="match status" value="1"/>
</dbReference>
<reference evidence="2 3" key="1">
    <citation type="submission" date="2020-03" db="EMBL/GenBank/DDBJ databases">
        <title>Whole genome shotgun sequence of Phytohabitans rumicis NBRC 108638.</title>
        <authorList>
            <person name="Komaki H."/>
            <person name="Tamura T."/>
        </authorList>
    </citation>
    <scope>NUCLEOTIDE SEQUENCE [LARGE SCALE GENOMIC DNA]</scope>
    <source>
        <strain evidence="2 3">NBRC 108638</strain>
    </source>
</reference>